<dbReference type="SUPFAM" id="SSF69618">
    <property type="entry name" value="HemD-like"/>
    <property type="match status" value="1"/>
</dbReference>
<dbReference type="CDD" id="cd06578">
    <property type="entry name" value="HemD"/>
    <property type="match status" value="1"/>
</dbReference>
<evidence type="ECO:0000313" key="2">
    <source>
        <dbReference type="EMBL" id="RRJ93841.1"/>
    </source>
</evidence>
<dbReference type="Gene3D" id="3.40.50.10090">
    <property type="match status" value="2"/>
</dbReference>
<dbReference type="RefSeq" id="WP_125011620.1">
    <property type="nucleotide sequence ID" value="NZ_RQVR01000002.1"/>
</dbReference>
<name>A0A3P3WFB4_9FLAO</name>
<dbReference type="Proteomes" id="UP000271937">
    <property type="component" value="Unassembled WGS sequence"/>
</dbReference>
<reference evidence="2 3" key="1">
    <citation type="submission" date="2018-11" db="EMBL/GenBank/DDBJ databases">
        <title>Flavobacterium sp. nov., YIM 102600 draft genome.</title>
        <authorList>
            <person name="Li G."/>
            <person name="Jiang Y."/>
        </authorList>
    </citation>
    <scope>NUCLEOTIDE SEQUENCE [LARGE SCALE GENOMIC DNA]</scope>
    <source>
        <strain evidence="2 3">YIM 102600</strain>
    </source>
</reference>
<feature type="domain" description="Tetrapyrrole biosynthesis uroporphyrinogen III synthase" evidence="1">
    <location>
        <begin position="26"/>
        <end position="235"/>
    </location>
</feature>
<dbReference type="InterPro" id="IPR003754">
    <property type="entry name" value="4pyrrol_synth_uPrphyn_synth"/>
</dbReference>
<protein>
    <submittedName>
        <fullName evidence="2">Uroporphyrinogen-III synthase</fullName>
    </submittedName>
</protein>
<keyword evidence="3" id="KW-1185">Reference proteome</keyword>
<dbReference type="AlphaFoldDB" id="A0A3P3WFB4"/>
<evidence type="ECO:0000313" key="3">
    <source>
        <dbReference type="Proteomes" id="UP000271937"/>
    </source>
</evidence>
<dbReference type="GO" id="GO:0004852">
    <property type="term" value="F:uroporphyrinogen-III synthase activity"/>
    <property type="evidence" value="ECO:0007669"/>
    <property type="project" value="InterPro"/>
</dbReference>
<sequence>MKVKTILVSQPEPKVENSPYFELQQKHKVKIDFRPFIHVEGVSAKEVRAQKIDLNNFTAIILTSKNSVDHFFRVAEEMRYKIPEDLKYFCQSEAVAFYLQKYVVYRKRKIYVGQKDFADMSALIKKYKDEKFLLPASDQLNADAPQVLNNLKVNWTEGTFYKTVMSDLSDLADVYYDVLAFFSPTGIKSLFKNFPSFEQNNTRIAVFGSTTQKEALDHGLRVDIMAPSPEAPSMTMALEKYIVKANKEEKGK</sequence>
<dbReference type="GO" id="GO:0006780">
    <property type="term" value="P:uroporphyrinogen III biosynthetic process"/>
    <property type="evidence" value="ECO:0007669"/>
    <property type="project" value="InterPro"/>
</dbReference>
<dbReference type="OrthoDB" id="1149788at2"/>
<dbReference type="GO" id="GO:0005829">
    <property type="term" value="C:cytosol"/>
    <property type="evidence" value="ECO:0007669"/>
    <property type="project" value="TreeGrafter"/>
</dbReference>
<comment type="caution">
    <text evidence="2">The sequence shown here is derived from an EMBL/GenBank/DDBJ whole genome shotgun (WGS) entry which is preliminary data.</text>
</comment>
<dbReference type="Pfam" id="PF02602">
    <property type="entry name" value="HEM4"/>
    <property type="match status" value="1"/>
</dbReference>
<dbReference type="InterPro" id="IPR036108">
    <property type="entry name" value="4pyrrol_syn_uPrphyn_synt_sf"/>
</dbReference>
<proteinExistence type="predicted"/>
<dbReference type="PANTHER" id="PTHR12390">
    <property type="entry name" value="UROPORPHYRINOGEN III SYNTHASE"/>
    <property type="match status" value="1"/>
</dbReference>
<gene>
    <name evidence="2" type="ORF">EG849_03115</name>
</gene>
<organism evidence="2 3">
    <name type="scientific">Flavobacterium macacae</name>
    <dbReference type="NCBI Taxonomy" id="2488993"/>
    <lineage>
        <taxon>Bacteria</taxon>
        <taxon>Pseudomonadati</taxon>
        <taxon>Bacteroidota</taxon>
        <taxon>Flavobacteriia</taxon>
        <taxon>Flavobacteriales</taxon>
        <taxon>Flavobacteriaceae</taxon>
        <taxon>Flavobacterium</taxon>
    </lineage>
</organism>
<evidence type="ECO:0000259" key="1">
    <source>
        <dbReference type="Pfam" id="PF02602"/>
    </source>
</evidence>
<dbReference type="EMBL" id="RQVR01000002">
    <property type="protein sequence ID" value="RRJ93841.1"/>
    <property type="molecule type" value="Genomic_DNA"/>
</dbReference>
<accession>A0A3P3WFB4</accession>
<dbReference type="InterPro" id="IPR039793">
    <property type="entry name" value="UROS/Hem4"/>
</dbReference>
<dbReference type="PANTHER" id="PTHR12390:SF0">
    <property type="entry name" value="UROPORPHYRINOGEN-III SYNTHASE"/>
    <property type="match status" value="1"/>
</dbReference>